<evidence type="ECO:0000313" key="7">
    <source>
        <dbReference type="EMBL" id="WOH05868.1"/>
    </source>
</evidence>
<dbReference type="Proteomes" id="UP000077755">
    <property type="component" value="Chromosome 6"/>
</dbReference>
<feature type="compositionally biased region" description="Polar residues" evidence="6">
    <location>
        <begin position="798"/>
        <end position="816"/>
    </location>
</feature>
<evidence type="ECO:0000256" key="5">
    <source>
        <dbReference type="ARBA" id="ARBA00022679"/>
    </source>
</evidence>
<sequence>MSDNKYTASSSVPSDRTEKLLRDTESSQGSKASSSEASDTKSASEISELKLPSMKRLGPGISLAEKYPEGASSSKKLKEGMAPRPRLLVVANRLPFSAVGISNNSWSLEISSGGPVTSLLGLKEFEAVYFGWAGMHVTDEAGQKELTEALIEKRCIPVFIDEEIFHQYYNGYCNNTLRPLFHYLGIPQGDGPAKTKSYQSQFDAYKEANRIFSNAVIKHYKEGDVVWCHDYHLMFLPKYLKEHNSQIKVGWFLHTPFPSSEAHRSLPSRSELLNALLSADLVGFHTFDYARHFVGTCIRILGVEGSPEGIEYQGRFIRVAVFPIGIYSDRFFEALETPEVRECIKEFTDKFSGRKVILGVDRLDMVKGIPEKILAFEKFLEDNKDQRKEVILLQIAKLASRVHMLVGRINGKFGTLTNVPLIHLDQPLKFHTLCALYAVADVALVTPLRDGMNLVSYEYVACQKSKNGVLVLSEFAGAAQSLGAGAILVNPWNIEELASSIGRALNMEDDERKKRHQYNFQHVITHTSQEWAEAFVRELDDAVIGAQQRIKGVPTALPVTDAIEHYLQSNNRLLVLGFNAVLTEPVDSLNRRGEDPIGGLELRLNPDLKNTLMELCSDPKTTIVVLSGSNKLVLDGNFCQYKMWLAAENGIFLRSATGEWMTSIPEHLNMDWIDCIKPVFEYFAKRTPRSYFEFRNTSLVWNYKYADAKFGRVQAIDLLQHLCTGLSNAFVDVIQGSSSVEVRALGVTKGTGIRHILGELAGNSDPTQIDYVLCIGHFLGKDEDLYTYFEQEHPVETPRTTGNRMSEPRLQNSGSVSGKKTACNVLDLKKENYFPCTVDRTRSSARYFLESSSDVVSLLKALAAASSLS</sequence>
<reference evidence="7" key="2">
    <citation type="submission" date="2022-03" db="EMBL/GenBank/DDBJ databases">
        <title>Draft title - Genomic analysis of global carrot germplasm unveils the trajectory of domestication and the origin of high carotenoid orange carrot.</title>
        <authorList>
            <person name="Iorizzo M."/>
            <person name="Ellison S."/>
            <person name="Senalik D."/>
            <person name="Macko-Podgorni A."/>
            <person name="Grzebelus D."/>
            <person name="Bostan H."/>
            <person name="Rolling W."/>
            <person name="Curaba J."/>
            <person name="Simon P."/>
        </authorList>
    </citation>
    <scope>NUCLEOTIDE SEQUENCE</scope>
    <source>
        <tissue evidence="7">Leaf</tissue>
    </source>
</reference>
<dbReference type="SUPFAM" id="SSF53756">
    <property type="entry name" value="UDP-Glycosyltransferase/glycogen phosphorylase"/>
    <property type="match status" value="1"/>
</dbReference>
<dbReference type="Gene3D" id="3.40.50.2000">
    <property type="entry name" value="Glycogen Phosphorylase B"/>
    <property type="match status" value="2"/>
</dbReference>
<comment type="similarity">
    <text evidence="2">In the C-terminal section; belongs to the trehalose phosphatase family.</text>
</comment>
<evidence type="ECO:0000256" key="6">
    <source>
        <dbReference type="SAM" id="MobiDB-lite"/>
    </source>
</evidence>
<dbReference type="GO" id="GO:0005992">
    <property type="term" value="P:trehalose biosynthetic process"/>
    <property type="evidence" value="ECO:0007669"/>
    <property type="project" value="InterPro"/>
</dbReference>
<reference evidence="7" key="1">
    <citation type="journal article" date="2016" name="Nat. Genet.">
        <title>A high-quality carrot genome assembly provides new insights into carotenoid accumulation and asterid genome evolution.</title>
        <authorList>
            <person name="Iorizzo M."/>
            <person name="Ellison S."/>
            <person name="Senalik D."/>
            <person name="Zeng P."/>
            <person name="Satapoomin P."/>
            <person name="Huang J."/>
            <person name="Bowman M."/>
            <person name="Iovene M."/>
            <person name="Sanseverino W."/>
            <person name="Cavagnaro P."/>
            <person name="Yildiz M."/>
            <person name="Macko-Podgorni A."/>
            <person name="Moranska E."/>
            <person name="Grzebelus E."/>
            <person name="Grzebelus D."/>
            <person name="Ashrafi H."/>
            <person name="Zheng Z."/>
            <person name="Cheng S."/>
            <person name="Spooner D."/>
            <person name="Van Deynze A."/>
            <person name="Simon P."/>
        </authorList>
    </citation>
    <scope>NUCLEOTIDE SEQUENCE</scope>
    <source>
        <tissue evidence="7">Leaf</tissue>
    </source>
</reference>
<dbReference type="CDD" id="cd03788">
    <property type="entry name" value="GT20_TPS"/>
    <property type="match status" value="1"/>
</dbReference>
<dbReference type="PANTHER" id="PTHR10788:SF106">
    <property type="entry name" value="BCDNA.GH08860"/>
    <property type="match status" value="1"/>
</dbReference>
<name>A0AAF0XD56_DAUCS</name>
<protein>
    <recommendedName>
        <fullName evidence="3">alpha,alpha-trehalose-phosphate synthase (UDP-forming)</fullName>
        <ecNumber evidence="3">2.4.1.15</ecNumber>
    </recommendedName>
</protein>
<feature type="region of interest" description="Disordered" evidence="6">
    <location>
        <begin position="796"/>
        <end position="816"/>
    </location>
</feature>
<dbReference type="GO" id="GO:0005829">
    <property type="term" value="C:cytosol"/>
    <property type="evidence" value="ECO:0007669"/>
    <property type="project" value="TreeGrafter"/>
</dbReference>
<dbReference type="GO" id="GO:0003825">
    <property type="term" value="F:alpha,alpha-trehalose-phosphate synthase (UDP-forming) activity"/>
    <property type="evidence" value="ECO:0007669"/>
    <property type="project" value="UniProtKB-EC"/>
</dbReference>
<feature type="compositionally biased region" description="Low complexity" evidence="6">
    <location>
        <begin position="26"/>
        <end position="45"/>
    </location>
</feature>
<dbReference type="GO" id="GO:0004805">
    <property type="term" value="F:trehalose-phosphatase activity"/>
    <property type="evidence" value="ECO:0007669"/>
    <property type="project" value="TreeGrafter"/>
</dbReference>
<evidence type="ECO:0000256" key="3">
    <source>
        <dbReference type="ARBA" id="ARBA00012538"/>
    </source>
</evidence>
<evidence type="ECO:0000256" key="4">
    <source>
        <dbReference type="ARBA" id="ARBA00022676"/>
    </source>
</evidence>
<dbReference type="InterPro" id="IPR003337">
    <property type="entry name" value="Trehalose_PPase"/>
</dbReference>
<organism evidence="7 8">
    <name type="scientific">Daucus carota subsp. sativus</name>
    <name type="common">Carrot</name>
    <dbReference type="NCBI Taxonomy" id="79200"/>
    <lineage>
        <taxon>Eukaryota</taxon>
        <taxon>Viridiplantae</taxon>
        <taxon>Streptophyta</taxon>
        <taxon>Embryophyta</taxon>
        <taxon>Tracheophyta</taxon>
        <taxon>Spermatophyta</taxon>
        <taxon>Magnoliopsida</taxon>
        <taxon>eudicotyledons</taxon>
        <taxon>Gunneridae</taxon>
        <taxon>Pentapetalae</taxon>
        <taxon>asterids</taxon>
        <taxon>campanulids</taxon>
        <taxon>Apiales</taxon>
        <taxon>Apiaceae</taxon>
        <taxon>Apioideae</taxon>
        <taxon>Scandiceae</taxon>
        <taxon>Daucinae</taxon>
        <taxon>Daucus</taxon>
        <taxon>Daucus sect. Daucus</taxon>
    </lineage>
</organism>
<evidence type="ECO:0000256" key="2">
    <source>
        <dbReference type="ARBA" id="ARBA00006330"/>
    </source>
</evidence>
<keyword evidence="8" id="KW-1185">Reference proteome</keyword>
<keyword evidence="4" id="KW-0328">Glycosyltransferase</keyword>
<dbReference type="Pfam" id="PF02358">
    <property type="entry name" value="Trehalose_PPase"/>
    <property type="match status" value="1"/>
</dbReference>
<accession>A0AAF0XD56</accession>
<keyword evidence="5" id="KW-0808">Transferase</keyword>
<dbReference type="PANTHER" id="PTHR10788">
    <property type="entry name" value="TREHALOSE-6-PHOSPHATE SYNTHASE"/>
    <property type="match status" value="1"/>
</dbReference>
<comment type="similarity">
    <text evidence="1">In the N-terminal section; belongs to the glycosyltransferase 20 family.</text>
</comment>
<feature type="compositionally biased region" description="Basic and acidic residues" evidence="6">
    <location>
        <begin position="15"/>
        <end position="25"/>
    </location>
</feature>
<dbReference type="EC" id="2.4.1.15" evidence="3"/>
<feature type="compositionally biased region" description="Polar residues" evidence="6">
    <location>
        <begin position="1"/>
        <end position="14"/>
    </location>
</feature>
<proteinExistence type="inferred from homology"/>
<evidence type="ECO:0000256" key="1">
    <source>
        <dbReference type="ARBA" id="ARBA00005409"/>
    </source>
</evidence>
<dbReference type="InterPro" id="IPR023214">
    <property type="entry name" value="HAD_sf"/>
</dbReference>
<dbReference type="AlphaFoldDB" id="A0AAF0XD56"/>
<gene>
    <name evidence="7" type="ORF">DCAR_0625291</name>
</gene>
<dbReference type="InterPro" id="IPR036412">
    <property type="entry name" value="HAD-like_sf"/>
</dbReference>
<dbReference type="Gene3D" id="3.40.50.1000">
    <property type="entry name" value="HAD superfamily/HAD-like"/>
    <property type="match status" value="1"/>
</dbReference>
<dbReference type="SUPFAM" id="SSF56784">
    <property type="entry name" value="HAD-like"/>
    <property type="match status" value="1"/>
</dbReference>
<dbReference type="FunFam" id="3.40.50.2000:FF:000046">
    <property type="entry name" value="alpha,alpha-trehalose-phosphate synthase [UDP-forming] 1"/>
    <property type="match status" value="1"/>
</dbReference>
<evidence type="ECO:0000313" key="8">
    <source>
        <dbReference type="Proteomes" id="UP000077755"/>
    </source>
</evidence>
<dbReference type="InterPro" id="IPR001830">
    <property type="entry name" value="Glyco_trans_20"/>
</dbReference>
<dbReference type="Pfam" id="PF00982">
    <property type="entry name" value="Glyco_transf_20"/>
    <property type="match status" value="1"/>
</dbReference>
<dbReference type="FunFam" id="3.40.50.2000:FF:000010">
    <property type="entry name" value="Alpha,alpha-trehalose-phosphate synthase"/>
    <property type="match status" value="1"/>
</dbReference>
<feature type="region of interest" description="Disordered" evidence="6">
    <location>
        <begin position="1"/>
        <end position="51"/>
    </location>
</feature>
<dbReference type="EMBL" id="CP093348">
    <property type="protein sequence ID" value="WOH05868.1"/>
    <property type="molecule type" value="Genomic_DNA"/>
</dbReference>